<dbReference type="Proteomes" id="UP000292003">
    <property type="component" value="Unassembled WGS sequence"/>
</dbReference>
<dbReference type="InterPro" id="IPR024072">
    <property type="entry name" value="DHFR-like_dom_sf"/>
</dbReference>
<dbReference type="GO" id="GO:0008703">
    <property type="term" value="F:5-amino-6-(5-phosphoribosylamino)uracil reductase activity"/>
    <property type="evidence" value="ECO:0007669"/>
    <property type="project" value="InterPro"/>
</dbReference>
<keyword evidence="3" id="KW-1185">Reference proteome</keyword>
<dbReference type="AlphaFoldDB" id="A0A4Q7J707"/>
<gene>
    <name evidence="2" type="ORF">EWH70_13450</name>
</gene>
<comment type="caution">
    <text evidence="2">The sequence shown here is derived from an EMBL/GenBank/DDBJ whole genome shotgun (WGS) entry which is preliminary data.</text>
</comment>
<protein>
    <submittedName>
        <fullName evidence="2">Dihydrofolate reductase</fullName>
    </submittedName>
</protein>
<dbReference type="PANTHER" id="PTHR38011">
    <property type="entry name" value="DIHYDROFOLATE REDUCTASE FAMILY PROTEIN (AFU_ORTHOLOGUE AFUA_8G06820)"/>
    <property type="match status" value="1"/>
</dbReference>
<dbReference type="Pfam" id="PF01872">
    <property type="entry name" value="RibD_C"/>
    <property type="match status" value="1"/>
</dbReference>
<reference evidence="2 3" key="1">
    <citation type="submission" date="2019-02" db="EMBL/GenBank/DDBJ databases">
        <title>Draft genome sequence of Amycolatopsis sp. 8-3EHSu isolated from roots of Suaeda maritima.</title>
        <authorList>
            <person name="Duangmal K."/>
            <person name="Chantavorakit T."/>
        </authorList>
    </citation>
    <scope>NUCLEOTIDE SEQUENCE [LARGE SCALE GENOMIC DNA]</scope>
    <source>
        <strain evidence="2 3">8-3EHSu</strain>
    </source>
</reference>
<evidence type="ECO:0000313" key="2">
    <source>
        <dbReference type="EMBL" id="RZQ63441.1"/>
    </source>
</evidence>
<dbReference type="OrthoDB" id="2313602at2"/>
<proteinExistence type="predicted"/>
<dbReference type="InterPro" id="IPR002734">
    <property type="entry name" value="RibDG_C"/>
</dbReference>
<organism evidence="2 3">
    <name type="scientific">Amycolatopsis suaedae</name>
    <dbReference type="NCBI Taxonomy" id="2510978"/>
    <lineage>
        <taxon>Bacteria</taxon>
        <taxon>Bacillati</taxon>
        <taxon>Actinomycetota</taxon>
        <taxon>Actinomycetes</taxon>
        <taxon>Pseudonocardiales</taxon>
        <taxon>Pseudonocardiaceae</taxon>
        <taxon>Amycolatopsis</taxon>
    </lineage>
</organism>
<sequence>MTFTAAAFIATSLDGFIARPDGDIEWLTSRGEQAGDMGYEKFAAGIDTVVLGRASYEKVLSFGTDVWPYDGKHVAVLSTRLAADADPRISVHRDLDELVAHLSDRGAKHVYADGGQVVQSFLRAGLLTELTITTAPVLLGAGLPLFGELPADVDLAHQSTTTYDAGFVQTTYTVVSG</sequence>
<evidence type="ECO:0000259" key="1">
    <source>
        <dbReference type="Pfam" id="PF01872"/>
    </source>
</evidence>
<dbReference type="SUPFAM" id="SSF53597">
    <property type="entry name" value="Dihydrofolate reductase-like"/>
    <property type="match status" value="1"/>
</dbReference>
<accession>A0A4Q7J707</accession>
<dbReference type="RefSeq" id="WP_130475694.1">
    <property type="nucleotide sequence ID" value="NZ_SFCC01000006.1"/>
</dbReference>
<dbReference type="EMBL" id="SFCC01000006">
    <property type="protein sequence ID" value="RZQ63441.1"/>
    <property type="molecule type" value="Genomic_DNA"/>
</dbReference>
<name>A0A4Q7J707_9PSEU</name>
<evidence type="ECO:0000313" key="3">
    <source>
        <dbReference type="Proteomes" id="UP000292003"/>
    </source>
</evidence>
<dbReference type="InterPro" id="IPR050765">
    <property type="entry name" value="Riboflavin_Biosynth_HTPR"/>
</dbReference>
<dbReference type="Gene3D" id="3.40.430.10">
    <property type="entry name" value="Dihydrofolate Reductase, subunit A"/>
    <property type="match status" value="1"/>
</dbReference>
<dbReference type="PANTHER" id="PTHR38011:SF11">
    <property type="entry name" value="2,5-DIAMINO-6-RIBOSYLAMINO-4(3H)-PYRIMIDINONE 5'-PHOSPHATE REDUCTASE"/>
    <property type="match status" value="1"/>
</dbReference>
<feature type="domain" description="Bacterial bifunctional deaminase-reductase C-terminal" evidence="1">
    <location>
        <begin position="8"/>
        <end position="167"/>
    </location>
</feature>
<dbReference type="GO" id="GO:0009231">
    <property type="term" value="P:riboflavin biosynthetic process"/>
    <property type="evidence" value="ECO:0007669"/>
    <property type="project" value="InterPro"/>
</dbReference>